<dbReference type="InterPro" id="IPR036554">
    <property type="entry name" value="GHMP_kinase_C_sf"/>
</dbReference>
<evidence type="ECO:0000256" key="10">
    <source>
        <dbReference type="HAMAP-Rule" id="MF_00061"/>
    </source>
</evidence>
<dbReference type="RefSeq" id="WP_092855610.1">
    <property type="nucleotide sequence ID" value="NZ_FOYU01000001.1"/>
</dbReference>
<dbReference type="EMBL" id="FOYU01000001">
    <property type="protein sequence ID" value="SFR42707.1"/>
    <property type="molecule type" value="Genomic_DNA"/>
</dbReference>
<feature type="active site" evidence="10">
    <location>
        <position position="137"/>
    </location>
</feature>
<dbReference type="Gene3D" id="3.30.70.890">
    <property type="entry name" value="GHMP kinase, C-terminal domain"/>
    <property type="match status" value="1"/>
</dbReference>
<dbReference type="SUPFAM" id="SSF54211">
    <property type="entry name" value="Ribosomal protein S5 domain 2-like"/>
    <property type="match status" value="1"/>
</dbReference>
<proteinExistence type="inferred from homology"/>
<evidence type="ECO:0000256" key="4">
    <source>
        <dbReference type="ARBA" id="ARBA00022679"/>
    </source>
</evidence>
<dbReference type="PIRSF" id="PIRSF010376">
    <property type="entry name" value="IspE"/>
    <property type="match status" value="1"/>
</dbReference>
<evidence type="ECO:0000256" key="6">
    <source>
        <dbReference type="ARBA" id="ARBA00022777"/>
    </source>
</evidence>
<comment type="function">
    <text evidence="10">Catalyzes the phosphorylation of the position 2 hydroxy group of 4-diphosphocytidyl-2C-methyl-D-erythritol.</text>
</comment>
<feature type="domain" description="GHMP kinase N-terminal" evidence="11">
    <location>
        <begin position="66"/>
        <end position="144"/>
    </location>
</feature>
<dbReference type="InterPro" id="IPR013750">
    <property type="entry name" value="GHMP_kinase_C_dom"/>
</dbReference>
<evidence type="ECO:0000256" key="9">
    <source>
        <dbReference type="ARBA" id="ARBA00032554"/>
    </source>
</evidence>
<keyword evidence="8 10" id="KW-0414">Isoprene biosynthesis</keyword>
<dbReference type="InterPro" id="IPR006204">
    <property type="entry name" value="GHMP_kinase_N_dom"/>
</dbReference>
<dbReference type="SUPFAM" id="SSF55060">
    <property type="entry name" value="GHMP Kinase, C-terminal domain"/>
    <property type="match status" value="1"/>
</dbReference>
<reference evidence="14" key="1">
    <citation type="submission" date="2016-10" db="EMBL/GenBank/DDBJ databases">
        <authorList>
            <person name="Varghese N."/>
            <person name="Submissions S."/>
        </authorList>
    </citation>
    <scope>NUCLEOTIDE SEQUENCE [LARGE SCALE GENOMIC DNA]</scope>
    <source>
        <strain evidence="14">CGMCC 1.7285</strain>
    </source>
</reference>
<evidence type="ECO:0000256" key="5">
    <source>
        <dbReference type="ARBA" id="ARBA00022741"/>
    </source>
</evidence>
<dbReference type="NCBIfam" id="NF011202">
    <property type="entry name" value="PRK14608.1"/>
    <property type="match status" value="1"/>
</dbReference>
<evidence type="ECO:0000256" key="7">
    <source>
        <dbReference type="ARBA" id="ARBA00022840"/>
    </source>
</evidence>
<dbReference type="GO" id="GO:0019288">
    <property type="term" value="P:isopentenyl diphosphate biosynthetic process, methylerythritol 4-phosphate pathway"/>
    <property type="evidence" value="ECO:0007669"/>
    <property type="project" value="UniProtKB-UniRule"/>
</dbReference>
<name>A0A1I6GKX3_9GAMM</name>
<dbReference type="NCBIfam" id="TIGR00154">
    <property type="entry name" value="ispE"/>
    <property type="match status" value="1"/>
</dbReference>
<dbReference type="InterPro" id="IPR014721">
    <property type="entry name" value="Ribsml_uS5_D2-typ_fold_subgr"/>
</dbReference>
<evidence type="ECO:0000256" key="1">
    <source>
        <dbReference type="ARBA" id="ARBA00009684"/>
    </source>
</evidence>
<feature type="domain" description="GHMP kinase C-terminal" evidence="12">
    <location>
        <begin position="203"/>
        <end position="261"/>
    </location>
</feature>
<keyword evidence="14" id="KW-1185">Reference proteome</keyword>
<dbReference type="InterPro" id="IPR004424">
    <property type="entry name" value="IspE"/>
</dbReference>
<evidence type="ECO:0000259" key="11">
    <source>
        <dbReference type="Pfam" id="PF00288"/>
    </source>
</evidence>
<evidence type="ECO:0000313" key="14">
    <source>
        <dbReference type="Proteomes" id="UP000199424"/>
    </source>
</evidence>
<feature type="active site" evidence="10">
    <location>
        <position position="11"/>
    </location>
</feature>
<dbReference type="Pfam" id="PF00288">
    <property type="entry name" value="GHMP_kinases_N"/>
    <property type="match status" value="1"/>
</dbReference>
<evidence type="ECO:0000313" key="13">
    <source>
        <dbReference type="EMBL" id="SFR42707.1"/>
    </source>
</evidence>
<dbReference type="GO" id="GO:0005524">
    <property type="term" value="F:ATP binding"/>
    <property type="evidence" value="ECO:0007669"/>
    <property type="project" value="UniProtKB-UniRule"/>
</dbReference>
<keyword evidence="6 10" id="KW-0418">Kinase</keyword>
<sequence>MALLTLPAVAKLNLFLHIVGQRADGYHNLQTLFQFIDFGDELSFTLRDDSEITLSCTEPTLESADNLVLQAAHLLAQHAHKTRPGVHIHIHKKLPFGGGLGGGSSDAATTLLALRHLWQLPLSDTQLAELGLQLGADVPVFVRGQAAFAEGVGEFLQPAQPPCPWYLVIHPGVQISTPSIFKHPDLPRQHLPLNWPNWSWENTSNDCEALVCQLYPEVAKALDWLVEYAPSRLTGTGACIFGRFENETDARAALERMPAQWTGFVARGLNENPVCQQLRQASTVNLTNKTEV</sequence>
<feature type="binding site" evidence="10">
    <location>
        <begin position="95"/>
        <end position="105"/>
    </location>
    <ligand>
        <name>ATP</name>
        <dbReference type="ChEBI" id="CHEBI:30616"/>
    </ligand>
</feature>
<dbReference type="Gene3D" id="3.30.230.10">
    <property type="match status" value="1"/>
</dbReference>
<keyword evidence="5 10" id="KW-0547">Nucleotide-binding</keyword>
<evidence type="ECO:0000256" key="3">
    <source>
        <dbReference type="ARBA" id="ARBA00017473"/>
    </source>
</evidence>
<dbReference type="GO" id="GO:0050515">
    <property type="term" value="F:4-(cytidine 5'-diphospho)-2-C-methyl-D-erythritol kinase activity"/>
    <property type="evidence" value="ECO:0007669"/>
    <property type="project" value="UniProtKB-UniRule"/>
</dbReference>
<dbReference type="PANTHER" id="PTHR43527:SF2">
    <property type="entry name" value="4-DIPHOSPHOCYTIDYL-2-C-METHYL-D-ERYTHRITOL KINASE, CHLOROPLASTIC"/>
    <property type="match status" value="1"/>
</dbReference>
<gene>
    <name evidence="10" type="primary">ispE</name>
    <name evidence="13" type="ORF">SAMN04488070_0859</name>
</gene>
<dbReference type="Pfam" id="PF08544">
    <property type="entry name" value="GHMP_kinases_C"/>
    <property type="match status" value="1"/>
</dbReference>
<dbReference type="HAMAP" id="MF_00061">
    <property type="entry name" value="IspE"/>
    <property type="match status" value="1"/>
</dbReference>
<dbReference type="AlphaFoldDB" id="A0A1I6GKX3"/>
<dbReference type="EC" id="2.7.1.148" evidence="2 10"/>
<accession>A0A1I6GKX3</accession>
<organism evidence="13 14">
    <name type="scientific">Pseudidiomarina maritima</name>
    <dbReference type="NCBI Taxonomy" id="519453"/>
    <lineage>
        <taxon>Bacteria</taxon>
        <taxon>Pseudomonadati</taxon>
        <taxon>Pseudomonadota</taxon>
        <taxon>Gammaproteobacteria</taxon>
        <taxon>Alteromonadales</taxon>
        <taxon>Idiomarinaceae</taxon>
        <taxon>Pseudidiomarina</taxon>
    </lineage>
</organism>
<dbReference type="Proteomes" id="UP000199424">
    <property type="component" value="Unassembled WGS sequence"/>
</dbReference>
<evidence type="ECO:0000259" key="12">
    <source>
        <dbReference type="Pfam" id="PF08544"/>
    </source>
</evidence>
<dbReference type="GO" id="GO:0016114">
    <property type="term" value="P:terpenoid biosynthetic process"/>
    <property type="evidence" value="ECO:0007669"/>
    <property type="project" value="UniProtKB-UniRule"/>
</dbReference>
<comment type="similarity">
    <text evidence="1 10">Belongs to the GHMP kinase family. IspE subfamily.</text>
</comment>
<comment type="catalytic activity">
    <reaction evidence="10">
        <text>4-CDP-2-C-methyl-D-erythritol + ATP = 4-CDP-2-C-methyl-D-erythritol 2-phosphate + ADP + H(+)</text>
        <dbReference type="Rhea" id="RHEA:18437"/>
        <dbReference type="ChEBI" id="CHEBI:15378"/>
        <dbReference type="ChEBI" id="CHEBI:30616"/>
        <dbReference type="ChEBI" id="CHEBI:57823"/>
        <dbReference type="ChEBI" id="CHEBI:57919"/>
        <dbReference type="ChEBI" id="CHEBI:456216"/>
        <dbReference type="EC" id="2.7.1.148"/>
    </reaction>
</comment>
<dbReference type="UniPathway" id="UPA00056">
    <property type="reaction ID" value="UER00094"/>
</dbReference>
<evidence type="ECO:0000256" key="2">
    <source>
        <dbReference type="ARBA" id="ARBA00012052"/>
    </source>
</evidence>
<dbReference type="InterPro" id="IPR020568">
    <property type="entry name" value="Ribosomal_Su5_D2-typ_SF"/>
</dbReference>
<evidence type="ECO:0000256" key="8">
    <source>
        <dbReference type="ARBA" id="ARBA00023229"/>
    </source>
</evidence>
<keyword evidence="4 10" id="KW-0808">Transferase</keyword>
<comment type="pathway">
    <text evidence="10">Isoprenoid biosynthesis; isopentenyl diphosphate biosynthesis via DXP pathway; isopentenyl diphosphate from 1-deoxy-D-xylulose 5-phosphate: step 3/6.</text>
</comment>
<protein>
    <recommendedName>
        <fullName evidence="3 10">4-diphosphocytidyl-2-C-methyl-D-erythritol kinase</fullName>
        <shortName evidence="10">CMK</shortName>
        <ecNumber evidence="2 10">2.7.1.148</ecNumber>
    </recommendedName>
    <alternativeName>
        <fullName evidence="9 10">4-(cytidine-5'-diphospho)-2-C-methyl-D-erythritol kinase</fullName>
    </alternativeName>
</protein>
<keyword evidence="7 10" id="KW-0067">ATP-binding</keyword>
<dbReference type="PANTHER" id="PTHR43527">
    <property type="entry name" value="4-DIPHOSPHOCYTIDYL-2-C-METHYL-D-ERYTHRITOL KINASE, CHLOROPLASTIC"/>
    <property type="match status" value="1"/>
</dbReference>